<feature type="domain" description="N-acetyltransferase" evidence="3">
    <location>
        <begin position="1"/>
        <end position="151"/>
    </location>
</feature>
<gene>
    <name evidence="4" type="ORF">AVT10_08565</name>
</gene>
<dbReference type="Pfam" id="PF00583">
    <property type="entry name" value="Acetyltransf_1"/>
    <property type="match status" value="1"/>
</dbReference>
<proteinExistence type="predicted"/>
<dbReference type="SUPFAM" id="SSF55729">
    <property type="entry name" value="Acyl-CoA N-acyltransferases (Nat)"/>
    <property type="match status" value="1"/>
</dbReference>
<dbReference type="InterPro" id="IPR016181">
    <property type="entry name" value="Acyl_CoA_acyltransferase"/>
</dbReference>
<dbReference type="EMBL" id="LQQO01000063">
    <property type="protein sequence ID" value="KZE08597.1"/>
    <property type="molecule type" value="Genomic_DNA"/>
</dbReference>
<dbReference type="PANTHER" id="PTHR43877">
    <property type="entry name" value="AMINOALKYLPHOSPHONATE N-ACETYLTRANSFERASE-RELATED-RELATED"/>
    <property type="match status" value="1"/>
</dbReference>
<keyword evidence="5" id="KW-1185">Reference proteome</keyword>
<comment type="caution">
    <text evidence="4">The sequence shown here is derived from an EMBL/GenBank/DDBJ whole genome shotgun (WGS) entry which is preliminary data.</text>
</comment>
<keyword evidence="1" id="KW-0808">Transferase</keyword>
<protein>
    <recommendedName>
        <fullName evidence="3">N-acetyltransferase domain-containing protein</fullName>
    </recommendedName>
</protein>
<dbReference type="Proteomes" id="UP000076609">
    <property type="component" value="Unassembled WGS sequence"/>
</dbReference>
<accession>A0ABR5Y7Q9</accession>
<reference evidence="5" key="1">
    <citation type="submission" date="2016-01" db="EMBL/GenBank/DDBJ databases">
        <title>Draft genome of Chromobacterium sp. F49.</title>
        <authorList>
            <person name="Hong K.W."/>
        </authorList>
    </citation>
    <scope>NUCLEOTIDE SEQUENCE [LARGE SCALE GENOMIC DNA]</scope>
    <source>
        <strain evidence="5">CN3</strain>
    </source>
</reference>
<sequence>MIVRPGGLDHPATARLLAAHLADMHASSPPGSVYALDLSALATPDIAFYTAWDGDTLLGCGALRTLGDGTGEIKSMRTDATARGRSVGQAVLDRIIADARMGGLTRLLLETGTGAMFDAAHRLYARGGFAPCPPFGTYVATDFNRFLSRTL</sequence>
<evidence type="ECO:0000313" key="5">
    <source>
        <dbReference type="Proteomes" id="UP000076609"/>
    </source>
</evidence>
<dbReference type="PANTHER" id="PTHR43877:SF5">
    <property type="entry name" value="BLL8307 PROTEIN"/>
    <property type="match status" value="1"/>
</dbReference>
<organism evidence="4 5">
    <name type="scientific">Sphingomonas hankookensis</name>
    <dbReference type="NCBI Taxonomy" id="563996"/>
    <lineage>
        <taxon>Bacteria</taxon>
        <taxon>Pseudomonadati</taxon>
        <taxon>Pseudomonadota</taxon>
        <taxon>Alphaproteobacteria</taxon>
        <taxon>Sphingomonadales</taxon>
        <taxon>Sphingomonadaceae</taxon>
        <taxon>Sphingomonas</taxon>
    </lineage>
</organism>
<dbReference type="InterPro" id="IPR050832">
    <property type="entry name" value="Bact_Acetyltransf"/>
</dbReference>
<name>A0ABR5Y7Q9_9SPHN</name>
<evidence type="ECO:0000256" key="2">
    <source>
        <dbReference type="ARBA" id="ARBA00023315"/>
    </source>
</evidence>
<evidence type="ECO:0000256" key="1">
    <source>
        <dbReference type="ARBA" id="ARBA00022679"/>
    </source>
</evidence>
<dbReference type="RefSeq" id="WP_066694450.1">
    <property type="nucleotide sequence ID" value="NZ_CP117025.1"/>
</dbReference>
<dbReference type="InterPro" id="IPR000182">
    <property type="entry name" value="GNAT_dom"/>
</dbReference>
<dbReference type="PROSITE" id="PS51186">
    <property type="entry name" value="GNAT"/>
    <property type="match status" value="1"/>
</dbReference>
<keyword evidence="2" id="KW-0012">Acyltransferase</keyword>
<dbReference type="Gene3D" id="3.40.630.30">
    <property type="match status" value="1"/>
</dbReference>
<evidence type="ECO:0000259" key="3">
    <source>
        <dbReference type="PROSITE" id="PS51186"/>
    </source>
</evidence>
<evidence type="ECO:0000313" key="4">
    <source>
        <dbReference type="EMBL" id="KZE08597.1"/>
    </source>
</evidence>